<evidence type="ECO:0008006" key="3">
    <source>
        <dbReference type="Google" id="ProtNLM"/>
    </source>
</evidence>
<proteinExistence type="predicted"/>
<dbReference type="RefSeq" id="WP_307636714.1">
    <property type="nucleotide sequence ID" value="NZ_JAUSRR010000003.1"/>
</dbReference>
<reference evidence="1" key="1">
    <citation type="submission" date="2023-07" db="EMBL/GenBank/DDBJ databases">
        <title>Sorghum-associated microbial communities from plants grown in Nebraska, USA.</title>
        <authorList>
            <person name="Schachtman D."/>
        </authorList>
    </citation>
    <scope>NUCLEOTIDE SEQUENCE</scope>
    <source>
        <strain evidence="1">DS2795</strain>
    </source>
</reference>
<protein>
    <recommendedName>
        <fullName evidence="3">DUF4123 domain-containing protein</fullName>
    </recommendedName>
</protein>
<dbReference type="InterPro" id="IPR011008">
    <property type="entry name" value="Dimeric_a/b-barrel"/>
</dbReference>
<sequence>MTDDGLPCDALLLRLPRTRPDRLETAQRLSQLPAWTALACHIGRGAWSDDSQCGWLYMPLARRLAVSAETLDALQACAGSHARVSRLELLQQLQGASHGQAAPFHYAVEMTPQPGFEDELQQWYDTEHLPGLARVPGCVQAQRWWNHDSGPKSLACYDLVSTQTLGSPAWLAVRNTPWSARMRPHFTQTRRTMFEATRNAGSP</sequence>
<dbReference type="SUPFAM" id="SSF54909">
    <property type="entry name" value="Dimeric alpha+beta barrel"/>
    <property type="match status" value="1"/>
</dbReference>
<organism evidence="1 2">
    <name type="scientific">Variovorax boronicumulans</name>
    <dbReference type="NCBI Taxonomy" id="436515"/>
    <lineage>
        <taxon>Bacteria</taxon>
        <taxon>Pseudomonadati</taxon>
        <taxon>Pseudomonadota</taxon>
        <taxon>Betaproteobacteria</taxon>
        <taxon>Burkholderiales</taxon>
        <taxon>Comamonadaceae</taxon>
        <taxon>Variovorax</taxon>
    </lineage>
</organism>
<dbReference type="AlphaFoldDB" id="A0AAW8DUI2"/>
<gene>
    <name evidence="1" type="ORF">J2W25_002206</name>
</gene>
<evidence type="ECO:0000313" key="1">
    <source>
        <dbReference type="EMBL" id="MDP9923185.1"/>
    </source>
</evidence>
<accession>A0AAW8DUI2</accession>
<name>A0AAW8DUI2_9BURK</name>
<evidence type="ECO:0000313" key="2">
    <source>
        <dbReference type="Proteomes" id="UP001244295"/>
    </source>
</evidence>
<comment type="caution">
    <text evidence="1">The sequence shown here is derived from an EMBL/GenBank/DDBJ whole genome shotgun (WGS) entry which is preliminary data.</text>
</comment>
<dbReference type="EMBL" id="JAUSRR010000003">
    <property type="protein sequence ID" value="MDP9923185.1"/>
    <property type="molecule type" value="Genomic_DNA"/>
</dbReference>
<dbReference type="Proteomes" id="UP001244295">
    <property type="component" value="Unassembled WGS sequence"/>
</dbReference>